<dbReference type="GO" id="GO:0090313">
    <property type="term" value="P:regulation of protein targeting to membrane"/>
    <property type="evidence" value="ECO:0007669"/>
    <property type="project" value="TreeGrafter"/>
</dbReference>
<sequence length="426" mass="47219">MVTKIFNIKGIVIVTSLLAVLHFGVGFFVSPILAPMVIEQINKVTASAVSLEKINIWPLTLSCQFKNLKVFDPKNTDERIIWIKDASLQVSMLGLLAKRLVVSELNVRGLDINLKGESDGSFNISKIVKPSTTEKEEKKWPAIKDIFEKFKAKKDLFGKVYEALKNRASKASKDSKLAKKESAKKISKEVNVLPKGKRVNFKRGDGAYLLEIKTINVSDGYIHIEEKSNSVDIEKAAIGISDLVVGSSNDVELKHFYISGNVIKEREPKGNFLAKYKYSETKLQEVTEIRVEAEKLDLTSVKFIYADSLPVEIEKGTLTLKSNTLITNEELNSKNDILLEDKHISPKGGVKLGMDIAPLPVICAGLNSVEPLKLNFSITGTVENPKFDGFINSLKEIIKPVLANTVETAKQSAVRAISKFLKKEGE</sequence>
<dbReference type="EMBL" id="JYNY01000489">
    <property type="protein sequence ID" value="KJJ83767.1"/>
    <property type="molecule type" value="Genomic_DNA"/>
</dbReference>
<dbReference type="InterPro" id="IPR008023">
    <property type="entry name" value="DUF748"/>
</dbReference>
<keyword evidence="3" id="KW-1185">Reference proteome</keyword>
<keyword evidence="1" id="KW-0472">Membrane</keyword>
<dbReference type="PANTHER" id="PTHR30441:SF8">
    <property type="entry name" value="DUF748 DOMAIN-CONTAINING PROTEIN"/>
    <property type="match status" value="1"/>
</dbReference>
<proteinExistence type="predicted"/>
<gene>
    <name evidence="2" type="ORF">OMAG_002354</name>
</gene>
<keyword evidence="1" id="KW-1133">Transmembrane helix</keyword>
<evidence type="ECO:0000313" key="3">
    <source>
        <dbReference type="Proteomes" id="UP000033428"/>
    </source>
</evidence>
<protein>
    <recommendedName>
        <fullName evidence="4">AsmA-like C-terminal domain-containing protein</fullName>
    </recommendedName>
</protein>
<evidence type="ECO:0000313" key="2">
    <source>
        <dbReference type="EMBL" id="KJJ83767.1"/>
    </source>
</evidence>
<dbReference type="InterPro" id="IPR052894">
    <property type="entry name" value="AsmA-related"/>
</dbReference>
<dbReference type="PANTHER" id="PTHR30441">
    <property type="entry name" value="DUF748 DOMAIN-CONTAINING PROTEIN"/>
    <property type="match status" value="1"/>
</dbReference>
<reference evidence="2 3" key="1">
    <citation type="submission" date="2015-02" db="EMBL/GenBank/DDBJ databases">
        <title>Single-cell genomics of uncultivated deep-branching MTB reveals a conserved set of magnetosome genes.</title>
        <authorList>
            <person name="Kolinko S."/>
            <person name="Richter M."/>
            <person name="Glockner F.O."/>
            <person name="Brachmann A."/>
            <person name="Schuler D."/>
        </authorList>
    </citation>
    <scope>NUCLEOTIDE SEQUENCE [LARGE SCALE GENOMIC DNA]</scope>
    <source>
        <strain evidence="2">SKK-01</strain>
    </source>
</reference>
<accession>A0A0F0CKL4</accession>
<dbReference type="GO" id="GO:0005886">
    <property type="term" value="C:plasma membrane"/>
    <property type="evidence" value="ECO:0007669"/>
    <property type="project" value="TreeGrafter"/>
</dbReference>
<dbReference type="Pfam" id="PF05359">
    <property type="entry name" value="DUF748"/>
    <property type="match status" value="1"/>
</dbReference>
<keyword evidence="1" id="KW-0812">Transmembrane</keyword>
<feature type="transmembrane region" description="Helical" evidence="1">
    <location>
        <begin position="12"/>
        <end position="34"/>
    </location>
</feature>
<dbReference type="AlphaFoldDB" id="A0A0F0CKL4"/>
<organism evidence="2 3">
    <name type="scientific">Candidatus Omnitrophus magneticus</name>
    <dbReference type="NCBI Taxonomy" id="1609969"/>
    <lineage>
        <taxon>Bacteria</taxon>
        <taxon>Pseudomonadati</taxon>
        <taxon>Candidatus Omnitrophota</taxon>
        <taxon>Candidatus Omnitrophus</taxon>
    </lineage>
</organism>
<evidence type="ECO:0008006" key="4">
    <source>
        <dbReference type="Google" id="ProtNLM"/>
    </source>
</evidence>
<name>A0A0F0CKL4_9BACT</name>
<dbReference type="Proteomes" id="UP000033428">
    <property type="component" value="Unassembled WGS sequence"/>
</dbReference>
<evidence type="ECO:0000256" key="1">
    <source>
        <dbReference type="SAM" id="Phobius"/>
    </source>
</evidence>
<comment type="caution">
    <text evidence="2">The sequence shown here is derived from an EMBL/GenBank/DDBJ whole genome shotgun (WGS) entry which is preliminary data.</text>
</comment>